<dbReference type="EMBL" id="PFNL01000005">
    <property type="protein sequence ID" value="PIZ48255.1"/>
    <property type="molecule type" value="Genomic_DNA"/>
</dbReference>
<reference evidence="2" key="1">
    <citation type="submission" date="2017-09" db="EMBL/GenBank/DDBJ databases">
        <title>Depth-based differentiation of microbial function through sediment-hosted aquifers and enrichment of novel symbionts in the deep terrestrial subsurface.</title>
        <authorList>
            <person name="Probst A.J."/>
            <person name="Ladd B."/>
            <person name="Jarett J.K."/>
            <person name="Geller-Mcgrath D.E."/>
            <person name="Sieber C.M.K."/>
            <person name="Emerson J.B."/>
            <person name="Anantharaman K."/>
            <person name="Thomas B.C."/>
            <person name="Malmstrom R."/>
            <person name="Stieglmeier M."/>
            <person name="Klingl A."/>
            <person name="Woyke T."/>
            <person name="Ryan C.M."/>
            <person name="Banfield J.F."/>
        </authorList>
    </citation>
    <scope>NUCLEOTIDE SEQUENCE [LARGE SCALE GENOMIC DNA]</scope>
</reference>
<organism evidence="1 2">
    <name type="scientific">candidate division WWE3 bacterium CG_4_10_14_0_2_um_filter_41_14</name>
    <dbReference type="NCBI Taxonomy" id="1975072"/>
    <lineage>
        <taxon>Bacteria</taxon>
        <taxon>Katanobacteria</taxon>
    </lineage>
</organism>
<dbReference type="Proteomes" id="UP000228920">
    <property type="component" value="Unassembled WGS sequence"/>
</dbReference>
<evidence type="ECO:0000313" key="1">
    <source>
        <dbReference type="EMBL" id="PIZ48255.1"/>
    </source>
</evidence>
<dbReference type="AlphaFoldDB" id="A0A2M7TMA5"/>
<accession>A0A2M7TMA5</accession>
<evidence type="ECO:0000313" key="2">
    <source>
        <dbReference type="Proteomes" id="UP000228920"/>
    </source>
</evidence>
<proteinExistence type="predicted"/>
<comment type="caution">
    <text evidence="1">The sequence shown here is derived from an EMBL/GenBank/DDBJ whole genome shotgun (WGS) entry which is preliminary data.</text>
</comment>
<gene>
    <name evidence="1" type="ORF">COY32_00240</name>
</gene>
<name>A0A2M7TMA5_UNCKA</name>
<protein>
    <submittedName>
        <fullName evidence="1">Uncharacterized protein</fullName>
    </submittedName>
</protein>
<sequence>MNQTIRKQYSKQLEYFQSQIPLGSQSAGVLIATVEHYHQIIAEIEKQSGEDLSRFRIPDSVFRDRDTYMTNGFRDRLGSLIGYLKADIEEEKEEGSSDTLKIITGIQRTLRKLFRTKPNSEKAVQEKLEDLFNGQQLNFKREQEHIPYSSKTYIPDFTFEDINGVVEVKFCNNIEREKELIAEINDDIQAYSTRYKNLIFVIYDGGGFIRDEEKFKQDIESKSVVVEIVKH</sequence>
<dbReference type="Pfam" id="PF18742">
    <property type="entry name" value="DpnII-MboI"/>
    <property type="match status" value="1"/>
</dbReference>